<evidence type="ECO:0000313" key="17">
    <source>
        <dbReference type="EMBL" id="SDW48359.1"/>
    </source>
</evidence>
<comment type="catalytic activity">
    <reaction evidence="12 13">
        <text>a quinone + NADH + 5 H(+)(in) = a quinol + NAD(+) + 4 H(+)(out)</text>
        <dbReference type="Rhea" id="RHEA:57888"/>
        <dbReference type="ChEBI" id="CHEBI:15378"/>
        <dbReference type="ChEBI" id="CHEBI:24646"/>
        <dbReference type="ChEBI" id="CHEBI:57540"/>
        <dbReference type="ChEBI" id="CHEBI:57945"/>
        <dbReference type="ChEBI" id="CHEBI:132124"/>
    </reaction>
</comment>
<comment type="function">
    <text evidence="1 13">NDH-1 shuttles electrons from NADH, via FMN and iron-sulfur (Fe-S) centers, to quinones in the respiratory chain. The immediate electron acceptor for the enzyme in this species is believed to be ubiquinone. Couples the redox reaction to proton translocation (for every two electrons transferred, four hydrogen ions are translocated across the cytoplasmic membrane), and thus conserves the redox energy in a proton gradient.</text>
</comment>
<keyword evidence="8 13" id="KW-0520">NAD</keyword>
<comment type="subunit">
    <text evidence="13">NDH-1 is composed of 14 different subunits. Subunits NuoB, C, D, E, F, and G constitute the peripheral sector of the complex.</text>
</comment>
<organism evidence="17 18">
    <name type="scientific">Nitrosomonas communis</name>
    <dbReference type="NCBI Taxonomy" id="44574"/>
    <lineage>
        <taxon>Bacteria</taxon>
        <taxon>Pseudomonadati</taxon>
        <taxon>Pseudomonadota</taxon>
        <taxon>Betaproteobacteria</taxon>
        <taxon>Nitrosomonadales</taxon>
        <taxon>Nitrosomonadaceae</taxon>
        <taxon>Nitrosomonas</taxon>
    </lineage>
</organism>
<comment type="similarity">
    <text evidence="3">In the C-terminal section; belongs to the complex I 49 kDa subunit family.</text>
</comment>
<dbReference type="AlphaFoldDB" id="A0A1H2TYI6"/>
<dbReference type="HAMAP" id="MF_01358">
    <property type="entry name" value="NDH1_NuoD"/>
    <property type="match status" value="1"/>
</dbReference>
<keyword evidence="6" id="KW-0997">Cell inner membrane</keyword>
<evidence type="ECO:0000256" key="3">
    <source>
        <dbReference type="ARBA" id="ARBA00010019"/>
    </source>
</evidence>
<keyword evidence="10 13" id="KW-0472">Membrane</keyword>
<keyword evidence="13" id="KW-1278">Translocase</keyword>
<dbReference type="InterPro" id="IPR020396">
    <property type="entry name" value="NADH_UbQ_OxRdtase_CS"/>
</dbReference>
<keyword evidence="9 13" id="KW-0830">Ubiquinone</keyword>
<evidence type="ECO:0000256" key="13">
    <source>
        <dbReference type="HAMAP-Rule" id="MF_01357"/>
    </source>
</evidence>
<dbReference type="Proteomes" id="UP000183454">
    <property type="component" value="Unassembled WGS sequence"/>
</dbReference>
<dbReference type="SUPFAM" id="SSF56762">
    <property type="entry name" value="HydB/Nqo4-like"/>
    <property type="match status" value="1"/>
</dbReference>
<feature type="domain" description="NADH-quinone oxidoreductase subunit D" evidence="16">
    <location>
        <begin position="302"/>
        <end position="572"/>
    </location>
</feature>
<evidence type="ECO:0000256" key="4">
    <source>
        <dbReference type="ARBA" id="ARBA00022448"/>
    </source>
</evidence>
<gene>
    <name evidence="13" type="primary">nuoC</name>
    <name evidence="14" type="synonym">nuoD</name>
    <name evidence="17" type="ORF">SAMN05421882_101320</name>
</gene>
<accession>A0A1H2TYI6</accession>
<reference evidence="17 18" key="1">
    <citation type="submission" date="2016-10" db="EMBL/GenBank/DDBJ databases">
        <authorList>
            <person name="de Groot N.N."/>
        </authorList>
    </citation>
    <scope>NUCLEOTIDE SEQUENCE [LARGE SCALE GENOMIC DNA]</scope>
    <source>
        <strain evidence="17 18">Nm110</strain>
    </source>
</reference>
<evidence type="ECO:0000256" key="14">
    <source>
        <dbReference type="HAMAP-Rule" id="MF_01358"/>
    </source>
</evidence>
<dbReference type="RefSeq" id="WP_074666677.1">
    <property type="nucleotide sequence ID" value="NZ_FNNH01000013.1"/>
</dbReference>
<evidence type="ECO:0000259" key="16">
    <source>
        <dbReference type="Pfam" id="PF00346"/>
    </source>
</evidence>
<dbReference type="PANTHER" id="PTHR11993:SF45">
    <property type="entry name" value="NADH-QUINONE OXIDOREDUCTASE SUBUNIT C_D"/>
    <property type="match status" value="1"/>
</dbReference>
<dbReference type="Gene3D" id="3.30.460.80">
    <property type="entry name" value="NADH:ubiquinone oxidoreductase, 30kDa subunit"/>
    <property type="match status" value="1"/>
</dbReference>
<keyword evidence="5 13" id="KW-1003">Cell membrane</keyword>
<dbReference type="NCBIfam" id="TIGR01961">
    <property type="entry name" value="NuoC_fam"/>
    <property type="match status" value="1"/>
</dbReference>
<proteinExistence type="inferred from homology"/>
<sequence>MADRNSQQALTTQLQTLFNAVSGELPHDKIDTLSIPADRLTEALTFLKHKAEPRFEMLFDLSAIDEAKRGGGLTVFYHLLSLSGNADLRLKVSLPDEDALLPSVCTVWSAANWYERELYDMFGIHIDGHPDLRRILMPEYWEGHPLRKTHPNRATEMPPYQLPEARYRTIMESYRAEDYREPGMSAEEMILNIGPTHPGTHGILRLVVRLLGEEIRDVNPDIGFHHRGAEKMAERHTYHTYLPYTDRIDYLAGVQNELPYVLAVEQLAGITVPPRAQVMRVMLCELFRIASHLVWVASYAHDTGALAPPFYAFREREYLFDVMELITGGRMHPAFFRIGGVALDLPEGWSEALQSFLKRMPAAVDEYQALLAHNPVFRARTRGIGVLSTAEAIDWGISGPNLRACGLAWDLRKKRPYSGYECYDFEVPTANGGDALARTEVRLEEIRQSLRIVEQAMQNMPSGSTLSAEARYAFPRKEATLQDIETLIHHFITVSRGMGFPAGESFFVTEAPKGMNGYFVVSDGSQNPYRLRIRTPSFPHIQALKLLANGHLVGDLIPILGSLDYVLADIDR</sequence>
<dbReference type="SUPFAM" id="SSF143243">
    <property type="entry name" value="Nqo5-like"/>
    <property type="match status" value="1"/>
</dbReference>
<dbReference type="HAMAP" id="MF_01357">
    <property type="entry name" value="NDH1_NuoC"/>
    <property type="match status" value="1"/>
</dbReference>
<comment type="similarity">
    <text evidence="13">Belongs to the complex I 30 kDa subunit family.</text>
</comment>
<evidence type="ECO:0000256" key="5">
    <source>
        <dbReference type="ARBA" id="ARBA00022475"/>
    </source>
</evidence>
<dbReference type="EC" id="7.1.1.-" evidence="13"/>
<dbReference type="Pfam" id="PF00346">
    <property type="entry name" value="Complex1_49kDa"/>
    <property type="match status" value="1"/>
</dbReference>
<dbReference type="InterPro" id="IPR001135">
    <property type="entry name" value="NADH_Q_OxRdtase_suD"/>
</dbReference>
<evidence type="ECO:0000256" key="1">
    <source>
        <dbReference type="ARBA" id="ARBA00002378"/>
    </source>
</evidence>
<keyword evidence="7 13" id="KW-0874">Quinone</keyword>
<evidence type="ECO:0000256" key="11">
    <source>
        <dbReference type="ARBA" id="ARBA00023268"/>
    </source>
</evidence>
<dbReference type="PANTHER" id="PTHR11993">
    <property type="entry name" value="NADH-UBIQUINONE OXIDOREDUCTASE 49 KDA SUBUNIT"/>
    <property type="match status" value="1"/>
</dbReference>
<evidence type="ECO:0000256" key="12">
    <source>
        <dbReference type="ARBA" id="ARBA00047712"/>
    </source>
</evidence>
<dbReference type="InterPro" id="IPR037232">
    <property type="entry name" value="NADH_quin_OxRdtase_su_C/D-like"/>
</dbReference>
<evidence type="ECO:0000313" key="18">
    <source>
        <dbReference type="Proteomes" id="UP000183454"/>
    </source>
</evidence>
<dbReference type="Pfam" id="PF00329">
    <property type="entry name" value="Complex1_30kDa"/>
    <property type="match status" value="1"/>
</dbReference>
<dbReference type="GO" id="GO:0048038">
    <property type="term" value="F:quinone binding"/>
    <property type="evidence" value="ECO:0007669"/>
    <property type="project" value="UniProtKB-KW"/>
</dbReference>
<feature type="domain" description="NADH:ubiquinone oxidoreductase 30kDa subunit" evidence="15">
    <location>
        <begin position="34"/>
        <end position="155"/>
    </location>
</feature>
<dbReference type="InterPro" id="IPR010218">
    <property type="entry name" value="NADH_DH_suC"/>
</dbReference>
<evidence type="ECO:0000256" key="6">
    <source>
        <dbReference type="ARBA" id="ARBA00022519"/>
    </source>
</evidence>
<keyword evidence="11" id="KW-0511">Multifunctional enzyme</keyword>
<evidence type="ECO:0000256" key="8">
    <source>
        <dbReference type="ARBA" id="ARBA00023027"/>
    </source>
</evidence>
<dbReference type="InterPro" id="IPR001268">
    <property type="entry name" value="NADH_UbQ_OxRdtase_30kDa_su"/>
</dbReference>
<evidence type="ECO:0000256" key="10">
    <source>
        <dbReference type="ARBA" id="ARBA00023136"/>
    </source>
</evidence>
<dbReference type="GO" id="GO:0008137">
    <property type="term" value="F:NADH dehydrogenase (ubiquinone) activity"/>
    <property type="evidence" value="ECO:0007669"/>
    <property type="project" value="InterPro"/>
</dbReference>
<protein>
    <recommendedName>
        <fullName evidence="13 14">Multifunctional fusion protein</fullName>
    </recommendedName>
    <domain>
        <recommendedName>
            <fullName evidence="13">NADH-quinone oxidoreductase subunit C</fullName>
            <ecNumber evidence="13">7.1.1.-</ecNumber>
        </recommendedName>
        <alternativeName>
            <fullName evidence="13">NADH dehydrogenase I subunit C</fullName>
        </alternativeName>
        <alternativeName>
            <fullName evidence="13">NDH-1 subunit C</fullName>
        </alternativeName>
    </domain>
    <domain>
        <recommendedName>
            <fullName evidence="14">NADH-quinone oxidoreductase subunit D</fullName>
        </recommendedName>
        <alternativeName>
            <fullName evidence="14">NADH dehydrogenase I subunit D</fullName>
        </alternativeName>
        <alternativeName>
            <fullName evidence="14">NDH-1 subunit D</fullName>
        </alternativeName>
    </domain>
</protein>
<name>A0A1H2TYI6_9PROT</name>
<dbReference type="GO" id="GO:0005886">
    <property type="term" value="C:plasma membrane"/>
    <property type="evidence" value="ECO:0007669"/>
    <property type="project" value="UniProtKB-SubCell"/>
</dbReference>
<dbReference type="GO" id="GO:0050136">
    <property type="term" value="F:NADH dehydrogenase (quinone) (non-electrogenic) activity"/>
    <property type="evidence" value="ECO:0007669"/>
    <property type="project" value="UniProtKB-UniRule"/>
</dbReference>
<dbReference type="EMBL" id="FNNH01000013">
    <property type="protein sequence ID" value="SDW48359.1"/>
    <property type="molecule type" value="Genomic_DNA"/>
</dbReference>
<dbReference type="PROSITE" id="PS00542">
    <property type="entry name" value="COMPLEX1_30K"/>
    <property type="match status" value="1"/>
</dbReference>
<comment type="subcellular location">
    <subcellularLocation>
        <location evidence="2">Cell inner membrane</location>
        <topology evidence="2">Peripheral membrane protein</topology>
    </subcellularLocation>
    <subcellularLocation>
        <location evidence="13">Cell membrane</location>
        <topology evidence="13">Peripheral membrane protein</topology>
        <orientation evidence="13">Cytoplasmic side</orientation>
    </subcellularLocation>
</comment>
<evidence type="ECO:0000256" key="2">
    <source>
        <dbReference type="ARBA" id="ARBA00004417"/>
    </source>
</evidence>
<dbReference type="NCBIfam" id="TIGR01962">
    <property type="entry name" value="NuoD"/>
    <property type="match status" value="1"/>
</dbReference>
<evidence type="ECO:0000256" key="9">
    <source>
        <dbReference type="ARBA" id="ARBA00023075"/>
    </source>
</evidence>
<keyword evidence="4 13" id="KW-0813">Transport</keyword>
<dbReference type="NCBIfam" id="NF004739">
    <property type="entry name" value="PRK06075.1"/>
    <property type="match status" value="1"/>
</dbReference>
<evidence type="ECO:0000259" key="15">
    <source>
        <dbReference type="Pfam" id="PF00329"/>
    </source>
</evidence>
<dbReference type="GO" id="GO:0051287">
    <property type="term" value="F:NAD binding"/>
    <property type="evidence" value="ECO:0007669"/>
    <property type="project" value="InterPro"/>
</dbReference>
<dbReference type="InterPro" id="IPR029014">
    <property type="entry name" value="NiFe-Hase_large"/>
</dbReference>
<dbReference type="Gene3D" id="1.10.645.10">
    <property type="entry name" value="Cytochrome-c3 Hydrogenase, chain B"/>
    <property type="match status" value="1"/>
</dbReference>
<comment type="similarity">
    <text evidence="14">Belongs to the complex I 49 kDa subunit family.</text>
</comment>
<evidence type="ECO:0000256" key="7">
    <source>
        <dbReference type="ARBA" id="ARBA00022719"/>
    </source>
</evidence>
<dbReference type="InterPro" id="IPR022885">
    <property type="entry name" value="NDH1_su_D/H"/>
</dbReference>